<keyword evidence="9 10" id="KW-0411">Iron-sulfur</keyword>
<name>A0A0F7PBH2_9EURY</name>
<organism evidence="12 15">
    <name type="scientific">Halanaeroarchaeum sulfurireducens</name>
    <dbReference type="NCBI Taxonomy" id="1604004"/>
    <lineage>
        <taxon>Archaea</taxon>
        <taxon>Methanobacteriati</taxon>
        <taxon>Methanobacteriota</taxon>
        <taxon>Stenosarchaea group</taxon>
        <taxon>Halobacteria</taxon>
        <taxon>Halobacteriales</taxon>
        <taxon>Halobacteriaceae</taxon>
        <taxon>Halanaeroarchaeum</taxon>
    </lineage>
</organism>
<dbReference type="PANTHER" id="PTHR43724">
    <property type="entry name" value="PYRUVATE SYNTHASE SUBUNIT PORD"/>
    <property type="match status" value="1"/>
</dbReference>
<evidence type="ECO:0000256" key="7">
    <source>
        <dbReference type="ARBA" id="ARBA00022982"/>
    </source>
</evidence>
<comment type="subunit">
    <text evidence="2">Heterotetramer of one alpha, one beta, one delta and one gamma chain.</text>
</comment>
<keyword evidence="12" id="KW-0670">Pyruvate</keyword>
<dbReference type="EMBL" id="CP008874">
    <property type="protein sequence ID" value="AKH96994.1"/>
    <property type="molecule type" value="Genomic_DNA"/>
</dbReference>
<reference evidence="14" key="2">
    <citation type="submission" date="2015-05" db="EMBL/GenBank/DDBJ databases">
        <title>Complete genome sequence of Halanaeroarchaeum sulfurireducens type strain M27-SA2, a sulfate-reducer haloarchaeon from marine anoxic lake Medee.</title>
        <authorList>
            <person name="Messina E."/>
            <person name="Kublanov I.V."/>
            <person name="Toshchakov S."/>
            <person name="Arcadi E."/>
            <person name="La Spada G."/>
            <person name="La Cono V."/>
            <person name="Yakimov M.M."/>
        </authorList>
    </citation>
    <scope>NUCLEOTIDE SEQUENCE [LARGE SCALE GENOMIC DNA]</scope>
    <source>
        <strain evidence="14">M27-SA2</strain>
    </source>
</reference>
<comment type="function">
    <text evidence="10">Ferredoxins are iron-sulfur proteins that transfer electrons in a wide variety of metabolic reactions.</text>
</comment>
<dbReference type="STRING" id="1604004.HLASA_0491"/>
<keyword evidence="8 10" id="KW-0408">Iron</keyword>
<evidence type="ECO:0000256" key="5">
    <source>
        <dbReference type="ARBA" id="ARBA00022723"/>
    </source>
</evidence>
<comment type="cofactor">
    <cofactor evidence="1">
        <name>[4Fe-4S] cluster</name>
        <dbReference type="ChEBI" id="CHEBI:49883"/>
    </cofactor>
</comment>
<dbReference type="InterPro" id="IPR017896">
    <property type="entry name" value="4Fe4S_Fe-S-bd"/>
</dbReference>
<dbReference type="GO" id="GO:0005506">
    <property type="term" value="F:iron ion binding"/>
    <property type="evidence" value="ECO:0007669"/>
    <property type="project" value="UniProtKB-UniRule"/>
</dbReference>
<dbReference type="GO" id="GO:0051539">
    <property type="term" value="F:4 iron, 4 sulfur cluster binding"/>
    <property type="evidence" value="ECO:0007669"/>
    <property type="project" value="UniProtKB-KW"/>
</dbReference>
<keyword evidence="6" id="KW-0677">Repeat</keyword>
<evidence type="ECO:0000259" key="11">
    <source>
        <dbReference type="PROSITE" id="PS51379"/>
    </source>
</evidence>
<evidence type="ECO:0000313" key="14">
    <source>
        <dbReference type="Proteomes" id="UP000060390"/>
    </source>
</evidence>
<feature type="domain" description="4Fe-4S ferredoxin-type" evidence="11">
    <location>
        <begin position="35"/>
        <end position="64"/>
    </location>
</feature>
<gene>
    <name evidence="12" type="primary">porD</name>
    <name evidence="13" type="ORF">HLASA_0491</name>
    <name evidence="12" type="ORF">HLASF_0494</name>
</gene>
<dbReference type="PANTHER" id="PTHR43724:SF1">
    <property type="entry name" value="PYRUVATE SYNTHASE SUBUNIT PORD"/>
    <property type="match status" value="1"/>
</dbReference>
<evidence type="ECO:0000313" key="12">
    <source>
        <dbReference type="EMBL" id="AKH96994.1"/>
    </source>
</evidence>
<evidence type="ECO:0000256" key="10">
    <source>
        <dbReference type="RuleBase" id="RU368020"/>
    </source>
</evidence>
<evidence type="ECO:0000256" key="3">
    <source>
        <dbReference type="ARBA" id="ARBA00022448"/>
    </source>
</evidence>
<keyword evidence="4" id="KW-0004">4Fe-4S</keyword>
<reference evidence="13 14" key="3">
    <citation type="journal article" date="2016" name="Stand. Genomic Sci.">
        <title>Complete genome sequence of 'Halanaeroarchaeum sulfurireducens' M27-SA2, a sulfur-reducing and acetate-oxidizing haloarchaeon from the deep-sea hypersaline anoxic lake Medee.</title>
        <authorList>
            <person name="Messina E."/>
            <person name="Sorokin D.Y."/>
            <person name="Kublanov I.V."/>
            <person name="Toshchakov S."/>
            <person name="Lopatina A."/>
            <person name="Arcadi E."/>
            <person name="Smedile F."/>
            <person name="La Spada G."/>
            <person name="La Cono V."/>
            <person name="Yakimov M.M."/>
        </authorList>
    </citation>
    <scope>NUCLEOTIDE SEQUENCE [LARGE SCALE GENOMIC DNA]</scope>
    <source>
        <strain evidence="13 14">M27-SA2</strain>
    </source>
</reference>
<dbReference type="SUPFAM" id="SSF54862">
    <property type="entry name" value="4Fe-4S ferredoxins"/>
    <property type="match status" value="1"/>
</dbReference>
<dbReference type="AlphaFoldDB" id="A0A0F7PBH2"/>
<evidence type="ECO:0000256" key="2">
    <source>
        <dbReference type="ARBA" id="ARBA00011595"/>
    </source>
</evidence>
<dbReference type="GO" id="GO:0009055">
    <property type="term" value="F:electron transfer activity"/>
    <property type="evidence" value="ECO:0007669"/>
    <property type="project" value="UniProtKB-UniRule"/>
</dbReference>
<dbReference type="EMBL" id="CP011564">
    <property type="protein sequence ID" value="ALG81395.1"/>
    <property type="molecule type" value="Genomic_DNA"/>
</dbReference>
<reference evidence="12 15" key="1">
    <citation type="journal article" date="2015" name="ISME J.">
        <title>Elemental sulfur and acetate can support life of a novel strictly anaerobic haloarchaeon.</title>
        <authorList>
            <person name="Sorokin D.Y."/>
            <person name="Kublanov I.V."/>
            <person name="Gavrilov S.N."/>
            <person name="Rojo D."/>
            <person name="Roman P."/>
            <person name="Golyshin P.N."/>
            <person name="Slepak V.Z."/>
            <person name="Smedile F."/>
            <person name="Ferrer M."/>
            <person name="Messina E."/>
            <person name="La Cono V."/>
            <person name="Yakimov M.M."/>
        </authorList>
    </citation>
    <scope>NUCLEOTIDE SEQUENCE [LARGE SCALE GENOMIC DNA]</scope>
    <source>
        <strain evidence="12 15">HSR2</strain>
    </source>
</reference>
<dbReference type="OrthoDB" id="38261at2157"/>
<dbReference type="GO" id="GO:0016625">
    <property type="term" value="F:oxidoreductase activity, acting on the aldehyde or oxo group of donors, iron-sulfur protein as acceptor"/>
    <property type="evidence" value="ECO:0007669"/>
    <property type="project" value="InterPro"/>
</dbReference>
<protein>
    <recommendedName>
        <fullName evidence="10">Ferredoxin</fullName>
    </recommendedName>
</protein>
<dbReference type="InterPro" id="IPR017900">
    <property type="entry name" value="4Fe4S_Fe_S_CS"/>
</dbReference>
<dbReference type="RefSeq" id="WP_050047810.1">
    <property type="nucleotide sequence ID" value="NZ_CP008874.1"/>
</dbReference>
<evidence type="ECO:0000256" key="1">
    <source>
        <dbReference type="ARBA" id="ARBA00001966"/>
    </source>
</evidence>
<dbReference type="HOGENOM" id="CLU_139698_1_1_2"/>
<evidence type="ECO:0000256" key="8">
    <source>
        <dbReference type="ARBA" id="ARBA00023004"/>
    </source>
</evidence>
<dbReference type="InterPro" id="IPR001080">
    <property type="entry name" value="3Fe4S_ferredoxin"/>
</dbReference>
<keyword evidence="5 10" id="KW-0479">Metal-binding</keyword>
<dbReference type="Gene3D" id="3.30.70.20">
    <property type="match status" value="1"/>
</dbReference>
<keyword evidence="3 10" id="KW-0813">Transport</keyword>
<evidence type="ECO:0000313" key="15">
    <source>
        <dbReference type="Proteomes" id="UP000069906"/>
    </source>
</evidence>
<evidence type="ECO:0000313" key="13">
    <source>
        <dbReference type="EMBL" id="ALG81395.1"/>
    </source>
</evidence>
<dbReference type="Proteomes" id="UP000060390">
    <property type="component" value="Chromosome"/>
</dbReference>
<keyword evidence="7 10" id="KW-0249">Electron transport</keyword>
<evidence type="ECO:0000256" key="9">
    <source>
        <dbReference type="ARBA" id="ARBA00023014"/>
    </source>
</evidence>
<dbReference type="GeneID" id="26009857"/>
<dbReference type="KEGG" id="hsf:HLASA_0491"/>
<dbReference type="Proteomes" id="UP000069906">
    <property type="component" value="Chromosome"/>
</dbReference>
<keyword evidence="12" id="KW-0560">Oxidoreductase</keyword>
<keyword evidence="15" id="KW-1185">Reference proteome</keyword>
<dbReference type="PROSITE" id="PS51379">
    <property type="entry name" value="4FE4S_FER_2"/>
    <property type="match status" value="2"/>
</dbReference>
<accession>A0A0F7PBH2</accession>
<dbReference type="NCBIfam" id="TIGR02179">
    <property type="entry name" value="PorD_KorD"/>
    <property type="match status" value="1"/>
</dbReference>
<dbReference type="KEGG" id="hsu:HLASF_0494"/>
<dbReference type="PRINTS" id="PR00352">
    <property type="entry name" value="3FE4SFRDOXIN"/>
</dbReference>
<evidence type="ECO:0000256" key="4">
    <source>
        <dbReference type="ARBA" id="ARBA00022485"/>
    </source>
</evidence>
<feature type="domain" description="4Fe-4S ferredoxin-type" evidence="11">
    <location>
        <begin position="66"/>
        <end position="95"/>
    </location>
</feature>
<dbReference type="InterPro" id="IPR011898">
    <property type="entry name" value="PorD_KorD"/>
</dbReference>
<evidence type="ECO:0000256" key="6">
    <source>
        <dbReference type="ARBA" id="ARBA00022737"/>
    </source>
</evidence>
<dbReference type="Pfam" id="PF14697">
    <property type="entry name" value="Fer4_21"/>
    <property type="match status" value="1"/>
</dbReference>
<dbReference type="PROSITE" id="PS00198">
    <property type="entry name" value="4FE4S_FER_1"/>
    <property type="match status" value="1"/>
</dbReference>
<sequence>MSESSDPYHDLTISKGAVAEPGTSMVNETGTWREFRPVIDHDACTGCGLCETFCPDAAAKQVNEDRRHEIDYDYCKGCGICATECPVDAIEMVPEVK</sequence>
<proteinExistence type="predicted"/>